<name>A0A6A6T2P8_9PLEO</name>
<keyword evidence="1" id="KW-0812">Transmembrane</keyword>
<keyword evidence="1" id="KW-1133">Transmembrane helix</keyword>
<reference evidence="2" key="1">
    <citation type="journal article" date="2020" name="Stud. Mycol.">
        <title>101 Dothideomycetes genomes: a test case for predicting lifestyles and emergence of pathogens.</title>
        <authorList>
            <person name="Haridas S."/>
            <person name="Albert R."/>
            <person name="Binder M."/>
            <person name="Bloem J."/>
            <person name="Labutti K."/>
            <person name="Salamov A."/>
            <person name="Andreopoulos B."/>
            <person name="Baker S."/>
            <person name="Barry K."/>
            <person name="Bills G."/>
            <person name="Bluhm B."/>
            <person name="Cannon C."/>
            <person name="Castanera R."/>
            <person name="Culley D."/>
            <person name="Daum C."/>
            <person name="Ezra D."/>
            <person name="Gonzalez J."/>
            <person name="Henrissat B."/>
            <person name="Kuo A."/>
            <person name="Liang C."/>
            <person name="Lipzen A."/>
            <person name="Lutzoni F."/>
            <person name="Magnuson J."/>
            <person name="Mondo S."/>
            <person name="Nolan M."/>
            <person name="Ohm R."/>
            <person name="Pangilinan J."/>
            <person name="Park H.-J."/>
            <person name="Ramirez L."/>
            <person name="Alfaro M."/>
            <person name="Sun H."/>
            <person name="Tritt A."/>
            <person name="Yoshinaga Y."/>
            <person name="Zwiers L.-H."/>
            <person name="Turgeon B."/>
            <person name="Goodwin S."/>
            <person name="Spatafora J."/>
            <person name="Crous P."/>
            <person name="Grigoriev I."/>
        </authorList>
    </citation>
    <scope>NUCLEOTIDE SEQUENCE</scope>
    <source>
        <strain evidence="2">CBS 122681</strain>
    </source>
</reference>
<gene>
    <name evidence="2" type="ORF">K491DRAFT_751978</name>
</gene>
<accession>A0A6A6T2P8</accession>
<dbReference type="EMBL" id="MU004386">
    <property type="protein sequence ID" value="KAF2653173.1"/>
    <property type="molecule type" value="Genomic_DNA"/>
</dbReference>
<evidence type="ECO:0000313" key="2">
    <source>
        <dbReference type="EMBL" id="KAF2653173.1"/>
    </source>
</evidence>
<dbReference type="OrthoDB" id="1263307at2759"/>
<feature type="transmembrane region" description="Helical" evidence="1">
    <location>
        <begin position="107"/>
        <end position="128"/>
    </location>
</feature>
<dbReference type="Proteomes" id="UP000799324">
    <property type="component" value="Unassembled WGS sequence"/>
</dbReference>
<keyword evidence="3" id="KW-1185">Reference proteome</keyword>
<evidence type="ECO:0000256" key="1">
    <source>
        <dbReference type="SAM" id="Phobius"/>
    </source>
</evidence>
<protein>
    <submittedName>
        <fullName evidence="2">Uncharacterized protein</fullName>
    </submittedName>
</protein>
<keyword evidence="1" id="KW-0472">Membrane</keyword>
<evidence type="ECO:0000313" key="3">
    <source>
        <dbReference type="Proteomes" id="UP000799324"/>
    </source>
</evidence>
<sequence length="129" mass="13824">MEHAENPFLSSYQVAGTVQTLSKQPQDYFQKQDTNVSGSHSRPSALIGAMNLYPRTGMLMSSPSEARSSSTSIKAGTSSRFVHSYSGTVGSEACKYLSKTHRESQGLAGGVISLVYLTALVLDMGHYIG</sequence>
<proteinExistence type="predicted"/>
<dbReference type="AlphaFoldDB" id="A0A6A6T2P8"/>
<organism evidence="2 3">
    <name type="scientific">Lophiostoma macrostomum CBS 122681</name>
    <dbReference type="NCBI Taxonomy" id="1314788"/>
    <lineage>
        <taxon>Eukaryota</taxon>
        <taxon>Fungi</taxon>
        <taxon>Dikarya</taxon>
        <taxon>Ascomycota</taxon>
        <taxon>Pezizomycotina</taxon>
        <taxon>Dothideomycetes</taxon>
        <taxon>Pleosporomycetidae</taxon>
        <taxon>Pleosporales</taxon>
        <taxon>Lophiostomataceae</taxon>
        <taxon>Lophiostoma</taxon>
    </lineage>
</organism>